<dbReference type="Proteomes" id="UP001287356">
    <property type="component" value="Unassembled WGS sequence"/>
</dbReference>
<comment type="caution">
    <text evidence="3">The sequence shown here is derived from an EMBL/GenBank/DDBJ whole genome shotgun (WGS) entry which is preliminary data.</text>
</comment>
<gene>
    <name evidence="3" type="ORF">B0T24DRAFT_589475</name>
</gene>
<dbReference type="PANTHER" id="PTHR43591">
    <property type="entry name" value="METHYLTRANSFERASE"/>
    <property type="match status" value="1"/>
</dbReference>
<keyword evidence="3" id="KW-0489">Methyltransferase</keyword>
<dbReference type="Gene3D" id="3.40.50.150">
    <property type="entry name" value="Vaccinia Virus protein VP39"/>
    <property type="match status" value="1"/>
</dbReference>
<keyword evidence="3" id="KW-0808">Transferase</keyword>
<dbReference type="AlphaFoldDB" id="A0AAE0KLU7"/>
<name>A0AAE0KLU7_9PEZI</name>
<evidence type="ECO:0000256" key="2">
    <source>
        <dbReference type="SAM" id="MobiDB-lite"/>
    </source>
</evidence>
<dbReference type="GO" id="GO:0008168">
    <property type="term" value="F:methyltransferase activity"/>
    <property type="evidence" value="ECO:0007669"/>
    <property type="project" value="UniProtKB-KW"/>
</dbReference>
<evidence type="ECO:0000313" key="3">
    <source>
        <dbReference type="EMBL" id="KAK3378859.1"/>
    </source>
</evidence>
<dbReference type="Pfam" id="PF13489">
    <property type="entry name" value="Methyltransf_23"/>
    <property type="match status" value="1"/>
</dbReference>
<feature type="region of interest" description="Disordered" evidence="2">
    <location>
        <begin position="1"/>
        <end position="50"/>
    </location>
</feature>
<dbReference type="InterPro" id="IPR029063">
    <property type="entry name" value="SAM-dependent_MTases_sf"/>
</dbReference>
<protein>
    <submittedName>
        <fullName evidence="3">S-adenosyl-L-methionine-dependent methyltransferase</fullName>
    </submittedName>
</protein>
<accession>A0AAE0KLU7</accession>
<reference evidence="3" key="2">
    <citation type="submission" date="2023-06" db="EMBL/GenBank/DDBJ databases">
        <authorList>
            <consortium name="Lawrence Berkeley National Laboratory"/>
            <person name="Haridas S."/>
            <person name="Hensen N."/>
            <person name="Bonometti L."/>
            <person name="Westerberg I."/>
            <person name="Brannstrom I.O."/>
            <person name="Guillou S."/>
            <person name="Cros-Aarteil S."/>
            <person name="Calhoun S."/>
            <person name="Kuo A."/>
            <person name="Mondo S."/>
            <person name="Pangilinan J."/>
            <person name="Riley R."/>
            <person name="Labutti K."/>
            <person name="Andreopoulos B."/>
            <person name="Lipzen A."/>
            <person name="Chen C."/>
            <person name="Yanf M."/>
            <person name="Daum C."/>
            <person name="Ng V."/>
            <person name="Clum A."/>
            <person name="Steindorff A."/>
            <person name="Ohm R."/>
            <person name="Martin F."/>
            <person name="Silar P."/>
            <person name="Natvig D."/>
            <person name="Lalanne C."/>
            <person name="Gautier V."/>
            <person name="Ament-Velasquez S.L."/>
            <person name="Kruys A."/>
            <person name="Hutchinson M.I."/>
            <person name="Powell A.J."/>
            <person name="Barry K."/>
            <person name="Miller A.N."/>
            <person name="Grigoriev I.V."/>
            <person name="Debuchy R."/>
            <person name="Gladieux P."/>
            <person name="Thoren M.H."/>
            <person name="Johannesson H."/>
        </authorList>
    </citation>
    <scope>NUCLEOTIDE SEQUENCE</scope>
    <source>
        <strain evidence="3">CBS 958.72</strain>
    </source>
</reference>
<organism evidence="3 4">
    <name type="scientific">Lasiosphaeria ovina</name>
    <dbReference type="NCBI Taxonomy" id="92902"/>
    <lineage>
        <taxon>Eukaryota</taxon>
        <taxon>Fungi</taxon>
        <taxon>Dikarya</taxon>
        <taxon>Ascomycota</taxon>
        <taxon>Pezizomycotina</taxon>
        <taxon>Sordariomycetes</taxon>
        <taxon>Sordariomycetidae</taxon>
        <taxon>Sordariales</taxon>
        <taxon>Lasiosphaeriaceae</taxon>
        <taxon>Lasiosphaeria</taxon>
    </lineage>
</organism>
<dbReference type="GO" id="GO:0032259">
    <property type="term" value="P:methylation"/>
    <property type="evidence" value="ECO:0007669"/>
    <property type="project" value="UniProtKB-KW"/>
</dbReference>
<dbReference type="EMBL" id="JAULSN010000002">
    <property type="protein sequence ID" value="KAK3378859.1"/>
    <property type="molecule type" value="Genomic_DNA"/>
</dbReference>
<evidence type="ECO:0000256" key="1">
    <source>
        <dbReference type="ARBA" id="ARBA00038158"/>
    </source>
</evidence>
<keyword evidence="4" id="KW-1185">Reference proteome</keyword>
<feature type="compositionally biased region" description="Basic and acidic residues" evidence="2">
    <location>
        <begin position="32"/>
        <end position="41"/>
    </location>
</feature>
<dbReference type="CDD" id="cd02440">
    <property type="entry name" value="AdoMet_MTases"/>
    <property type="match status" value="1"/>
</dbReference>
<dbReference type="SUPFAM" id="SSF53335">
    <property type="entry name" value="S-adenosyl-L-methionine-dependent methyltransferases"/>
    <property type="match status" value="1"/>
</dbReference>
<sequence length="367" mass="41227">MASRFHESVAAATDTVPIPPKSSSPKLSPPKTENDDGRPDDVIEAEDGHVEEDEFLAEGWDASSSNASTSVTSSVYQHAYENGRRYHAYKHGRYPIPNDDLEQSREDMKHAMMMELTDGKLFLAPIGDNPRKIIDIGTGTGMWAIEMGDHFPGAEILGLDLSPIQPQWVPPNVRFIIDDVEDEWASGSGWDFAHFRTMALVLRDLQKAVDQTFRHLKPGGWIEFQESYGMPFCDDGSMDEERDVMKQYFGLCGEAMARFGLQLDLGSRVGEYLERAGFVNVACVRKKLPVGTWPRDKTLRLVGLYVREALAQSTASLAKVFAGIGMSETEREVWAAKVRETARDSSIHRYCYYYFWYGQKPGESDST</sequence>
<dbReference type="PANTHER" id="PTHR43591:SF10">
    <property type="entry name" value="ABC TRANSMEMBRANE TYPE-1 DOMAIN-CONTAINING PROTEIN-RELATED"/>
    <property type="match status" value="1"/>
</dbReference>
<comment type="similarity">
    <text evidence="1">Belongs to the methyltransferase superfamily. LaeA methyltransferase family.</text>
</comment>
<reference evidence="3" key="1">
    <citation type="journal article" date="2023" name="Mol. Phylogenet. Evol.">
        <title>Genome-scale phylogeny and comparative genomics of the fungal order Sordariales.</title>
        <authorList>
            <person name="Hensen N."/>
            <person name="Bonometti L."/>
            <person name="Westerberg I."/>
            <person name="Brannstrom I.O."/>
            <person name="Guillou S."/>
            <person name="Cros-Aarteil S."/>
            <person name="Calhoun S."/>
            <person name="Haridas S."/>
            <person name="Kuo A."/>
            <person name="Mondo S."/>
            <person name="Pangilinan J."/>
            <person name="Riley R."/>
            <person name="LaButti K."/>
            <person name="Andreopoulos B."/>
            <person name="Lipzen A."/>
            <person name="Chen C."/>
            <person name="Yan M."/>
            <person name="Daum C."/>
            <person name="Ng V."/>
            <person name="Clum A."/>
            <person name="Steindorff A."/>
            <person name="Ohm R.A."/>
            <person name="Martin F."/>
            <person name="Silar P."/>
            <person name="Natvig D.O."/>
            <person name="Lalanne C."/>
            <person name="Gautier V."/>
            <person name="Ament-Velasquez S.L."/>
            <person name="Kruys A."/>
            <person name="Hutchinson M.I."/>
            <person name="Powell A.J."/>
            <person name="Barry K."/>
            <person name="Miller A.N."/>
            <person name="Grigoriev I.V."/>
            <person name="Debuchy R."/>
            <person name="Gladieux P."/>
            <person name="Hiltunen Thoren M."/>
            <person name="Johannesson H."/>
        </authorList>
    </citation>
    <scope>NUCLEOTIDE SEQUENCE</scope>
    <source>
        <strain evidence="3">CBS 958.72</strain>
    </source>
</reference>
<proteinExistence type="inferred from homology"/>
<evidence type="ECO:0000313" key="4">
    <source>
        <dbReference type="Proteomes" id="UP001287356"/>
    </source>
</evidence>